<keyword evidence="3" id="KW-1185">Reference proteome</keyword>
<dbReference type="PANTHER" id="PTHR47197">
    <property type="entry name" value="PROTEIN NIRF"/>
    <property type="match status" value="1"/>
</dbReference>
<dbReference type="RefSeq" id="WP_303301274.1">
    <property type="nucleotide sequence ID" value="NZ_BAABDA010000051.1"/>
</dbReference>
<dbReference type="PROSITE" id="PS51257">
    <property type="entry name" value="PROKAR_LIPOPROTEIN"/>
    <property type="match status" value="1"/>
</dbReference>
<evidence type="ECO:0000313" key="3">
    <source>
        <dbReference type="Proteomes" id="UP001176806"/>
    </source>
</evidence>
<dbReference type="InterPro" id="IPR031815">
    <property type="entry name" value="DUF5074"/>
</dbReference>
<sequence>MKTNKLISKVFILSVLFLASCSDDDSPQLPKGDYENGLLISGEGSGAGTGSVSFVSNDLTTTENLIYKKVNTTELGIYLQSMAFDDDRAFIIVDNANSVTVVDRYTFEEKATITSGLEVPRYMAVVGNKGYVTNWGKGDYTTDIDDDFITVINLDTYTVEEKIDVAIGPERIIENNGKLYVSHKGAFSTNNVVSVIDLSDNSIEEITVGYKPDEIFVNDQGELIVLCGGNESWTANGETEASIRKIDVSTNLEISSLTFATGEHPSLLVLDNGALYYDINNEVYMIDENATALPSTSIFEPQGYLYGMEVKDGKAYLLDSSFSDLSELNIYDLTTKDKLDTKSVALGASKIYFN</sequence>
<feature type="chain" id="PRO_5047099630" evidence="1">
    <location>
        <begin position="22"/>
        <end position="354"/>
    </location>
</feature>
<dbReference type="EMBL" id="JAUOEL010000002">
    <property type="protein sequence ID" value="MDO5974135.1"/>
    <property type="molecule type" value="Genomic_DNA"/>
</dbReference>
<dbReference type="SUPFAM" id="SSF51004">
    <property type="entry name" value="C-terminal (heme d1) domain of cytochrome cd1-nitrite reductase"/>
    <property type="match status" value="1"/>
</dbReference>
<protein>
    <submittedName>
        <fullName evidence="2">Cell surface protein</fullName>
    </submittedName>
</protein>
<dbReference type="InterPro" id="IPR051200">
    <property type="entry name" value="Host-pathogen_enzymatic-act"/>
</dbReference>
<name>A0ABT8WLV1_9FLAO</name>
<accession>A0ABT8WLV1</accession>
<dbReference type="PANTHER" id="PTHR47197:SF3">
    <property type="entry name" value="DIHYDRO-HEME D1 DEHYDROGENASE"/>
    <property type="match status" value="1"/>
</dbReference>
<dbReference type="Pfam" id="PF16819">
    <property type="entry name" value="DUF5074"/>
    <property type="match status" value="1"/>
</dbReference>
<keyword evidence="1" id="KW-0732">Signal</keyword>
<feature type="signal peptide" evidence="1">
    <location>
        <begin position="1"/>
        <end position="21"/>
    </location>
</feature>
<organism evidence="2 3">
    <name type="scientific">Flavivirga jejuensis</name>
    <dbReference type="NCBI Taxonomy" id="870487"/>
    <lineage>
        <taxon>Bacteria</taxon>
        <taxon>Pseudomonadati</taxon>
        <taxon>Bacteroidota</taxon>
        <taxon>Flavobacteriia</taxon>
        <taxon>Flavobacteriales</taxon>
        <taxon>Flavobacteriaceae</taxon>
        <taxon>Flavivirga</taxon>
    </lineage>
</organism>
<evidence type="ECO:0000256" key="1">
    <source>
        <dbReference type="SAM" id="SignalP"/>
    </source>
</evidence>
<evidence type="ECO:0000313" key="2">
    <source>
        <dbReference type="EMBL" id="MDO5974135.1"/>
    </source>
</evidence>
<reference evidence="2" key="1">
    <citation type="submission" date="2023-07" db="EMBL/GenBank/DDBJ databases">
        <title>Two novel species in the genus Flavivirga.</title>
        <authorList>
            <person name="Kwon K."/>
        </authorList>
    </citation>
    <scope>NUCLEOTIDE SEQUENCE</scope>
    <source>
        <strain evidence="2">KACC 14158</strain>
    </source>
</reference>
<dbReference type="Gene3D" id="2.130.10.10">
    <property type="entry name" value="YVTN repeat-like/Quinoprotein amine dehydrogenase"/>
    <property type="match status" value="1"/>
</dbReference>
<gene>
    <name evidence="2" type="ORF">Q4Q40_08060</name>
</gene>
<comment type="caution">
    <text evidence="2">The sequence shown here is derived from an EMBL/GenBank/DDBJ whole genome shotgun (WGS) entry which is preliminary data.</text>
</comment>
<dbReference type="InterPro" id="IPR015943">
    <property type="entry name" value="WD40/YVTN_repeat-like_dom_sf"/>
</dbReference>
<dbReference type="Proteomes" id="UP001176806">
    <property type="component" value="Unassembled WGS sequence"/>
</dbReference>
<proteinExistence type="predicted"/>
<dbReference type="InterPro" id="IPR011048">
    <property type="entry name" value="Haem_d1_sf"/>
</dbReference>